<reference evidence="9 10" key="1">
    <citation type="journal article" date="2019" name="Int. J. Syst. Evol. Microbiol.">
        <title>The Global Catalogue of Microorganisms (GCM) 10K type strain sequencing project: providing services to taxonomists for standard genome sequencing and annotation.</title>
        <authorList>
            <consortium name="The Broad Institute Genomics Platform"/>
            <consortium name="The Broad Institute Genome Sequencing Center for Infectious Disease"/>
            <person name="Wu L."/>
            <person name="Ma J."/>
        </authorList>
    </citation>
    <scope>NUCLEOTIDE SEQUENCE [LARGE SCALE GENOMIC DNA]</scope>
    <source>
        <strain evidence="9 10">JCM 10671</strain>
    </source>
</reference>
<feature type="transmembrane region" description="Helical" evidence="8">
    <location>
        <begin position="80"/>
        <end position="99"/>
    </location>
</feature>
<comment type="subcellular location">
    <subcellularLocation>
        <location evidence="1">Cell membrane</location>
        <topology evidence="1">Multi-pass membrane protein</topology>
    </subcellularLocation>
</comment>
<dbReference type="InterPro" id="IPR007227">
    <property type="entry name" value="Cell_shape_determining_MreD"/>
</dbReference>
<comment type="caution">
    <text evidence="9">The sequence shown here is derived from an EMBL/GenBank/DDBJ whole genome shotgun (WGS) entry which is preliminary data.</text>
</comment>
<protein>
    <recommendedName>
        <fullName evidence="11">Rod shape-determining protein MreD</fullName>
    </recommendedName>
</protein>
<evidence type="ECO:0000256" key="7">
    <source>
        <dbReference type="ARBA" id="ARBA00023136"/>
    </source>
</evidence>
<evidence type="ECO:0000256" key="2">
    <source>
        <dbReference type="ARBA" id="ARBA00007776"/>
    </source>
</evidence>
<comment type="similarity">
    <text evidence="2">Belongs to the MreD family.</text>
</comment>
<dbReference type="RefSeq" id="WP_344608613.1">
    <property type="nucleotide sequence ID" value="NZ_BAAAHE010000046.1"/>
</dbReference>
<evidence type="ECO:0000256" key="6">
    <source>
        <dbReference type="ARBA" id="ARBA00022989"/>
    </source>
</evidence>
<keyword evidence="10" id="KW-1185">Reference proteome</keyword>
<proteinExistence type="inferred from homology"/>
<sequence length="184" mass="18485">MSPATARALRLTGLGLLGLLVALTQVSLIARLEWPGAGQPQLAALAVLAVALRGGPRAGGVAGFGVGLVLDLLPPADHPVGQWAFVLCLLGAVVGFLAADVAESTLLSIAVGGVAAALAPLLFTLVGQLLGDPRAGVLHALATLPSVALSTLLLAVVVLPLSRRRRPAPIPAEMPLARVPLGVR</sequence>
<feature type="transmembrane region" description="Helical" evidence="8">
    <location>
        <begin position="106"/>
        <end position="130"/>
    </location>
</feature>
<keyword evidence="6 8" id="KW-1133">Transmembrane helix</keyword>
<accession>A0ABN1H9Q0</accession>
<evidence type="ECO:0000256" key="8">
    <source>
        <dbReference type="SAM" id="Phobius"/>
    </source>
</evidence>
<evidence type="ECO:0000313" key="10">
    <source>
        <dbReference type="Proteomes" id="UP001500957"/>
    </source>
</evidence>
<evidence type="ECO:0000256" key="3">
    <source>
        <dbReference type="ARBA" id="ARBA00022475"/>
    </source>
</evidence>
<evidence type="ECO:0000313" key="9">
    <source>
        <dbReference type="EMBL" id="GAA0634188.1"/>
    </source>
</evidence>
<keyword evidence="5" id="KW-0133">Cell shape</keyword>
<organism evidence="9 10">
    <name type="scientific">Sporichthya brevicatena</name>
    <dbReference type="NCBI Taxonomy" id="171442"/>
    <lineage>
        <taxon>Bacteria</taxon>
        <taxon>Bacillati</taxon>
        <taxon>Actinomycetota</taxon>
        <taxon>Actinomycetes</taxon>
        <taxon>Sporichthyales</taxon>
        <taxon>Sporichthyaceae</taxon>
        <taxon>Sporichthya</taxon>
    </lineage>
</organism>
<keyword evidence="3" id="KW-1003">Cell membrane</keyword>
<dbReference type="EMBL" id="BAAAHE010000046">
    <property type="protein sequence ID" value="GAA0634188.1"/>
    <property type="molecule type" value="Genomic_DNA"/>
</dbReference>
<dbReference type="Proteomes" id="UP001500957">
    <property type="component" value="Unassembled WGS sequence"/>
</dbReference>
<name>A0ABN1H9Q0_9ACTN</name>
<evidence type="ECO:0000256" key="1">
    <source>
        <dbReference type="ARBA" id="ARBA00004651"/>
    </source>
</evidence>
<gene>
    <name evidence="9" type="ORF">GCM10009547_42750</name>
</gene>
<dbReference type="Gene3D" id="1.10.1760.20">
    <property type="match status" value="1"/>
</dbReference>
<evidence type="ECO:0000256" key="4">
    <source>
        <dbReference type="ARBA" id="ARBA00022692"/>
    </source>
</evidence>
<keyword evidence="4 8" id="KW-0812">Transmembrane</keyword>
<feature type="transmembrane region" description="Helical" evidence="8">
    <location>
        <begin position="136"/>
        <end position="159"/>
    </location>
</feature>
<keyword evidence="7 8" id="KW-0472">Membrane</keyword>
<evidence type="ECO:0000256" key="5">
    <source>
        <dbReference type="ARBA" id="ARBA00022960"/>
    </source>
</evidence>
<evidence type="ECO:0008006" key="11">
    <source>
        <dbReference type="Google" id="ProtNLM"/>
    </source>
</evidence>
<dbReference type="NCBIfam" id="TIGR03426">
    <property type="entry name" value="shape_MreD"/>
    <property type="match status" value="1"/>
</dbReference>